<dbReference type="GO" id="GO:0008270">
    <property type="term" value="F:zinc ion binding"/>
    <property type="evidence" value="ECO:0007669"/>
    <property type="project" value="UniProtKB-KW"/>
</dbReference>
<dbReference type="AlphaFoldDB" id="A0AAD6GEH3"/>
<dbReference type="Proteomes" id="UP001220324">
    <property type="component" value="Unassembled WGS sequence"/>
</dbReference>
<protein>
    <recommendedName>
        <fullName evidence="3">C2H2-type domain-containing protein</fullName>
    </recommendedName>
</protein>
<keyword evidence="1" id="KW-0479">Metal-binding</keyword>
<dbReference type="PROSITE" id="PS00028">
    <property type="entry name" value="ZINC_FINGER_C2H2_1"/>
    <property type="match status" value="1"/>
</dbReference>
<keyword evidence="1" id="KW-0863">Zinc-finger</keyword>
<comment type="caution">
    <text evidence="4">The sequence shown here is derived from an EMBL/GenBank/DDBJ whole genome shotgun (WGS) entry which is preliminary data.</text>
</comment>
<keyword evidence="5" id="KW-1185">Reference proteome</keyword>
<evidence type="ECO:0000259" key="3">
    <source>
        <dbReference type="PROSITE" id="PS50157"/>
    </source>
</evidence>
<organism evidence="4 5">
    <name type="scientific">Penicillium frequentans</name>
    <dbReference type="NCBI Taxonomy" id="3151616"/>
    <lineage>
        <taxon>Eukaryota</taxon>
        <taxon>Fungi</taxon>
        <taxon>Dikarya</taxon>
        <taxon>Ascomycota</taxon>
        <taxon>Pezizomycotina</taxon>
        <taxon>Eurotiomycetes</taxon>
        <taxon>Eurotiomycetidae</taxon>
        <taxon>Eurotiales</taxon>
        <taxon>Aspergillaceae</taxon>
        <taxon>Penicillium</taxon>
    </lineage>
</organism>
<evidence type="ECO:0000256" key="2">
    <source>
        <dbReference type="SAM" id="MobiDB-lite"/>
    </source>
</evidence>
<dbReference type="Pfam" id="PF00096">
    <property type="entry name" value="zf-C2H2"/>
    <property type="match status" value="1"/>
</dbReference>
<dbReference type="EMBL" id="JAQIZZ010000006">
    <property type="protein sequence ID" value="KAJ5537686.1"/>
    <property type="molecule type" value="Genomic_DNA"/>
</dbReference>
<dbReference type="SMART" id="SM00355">
    <property type="entry name" value="ZnF_C2H2"/>
    <property type="match status" value="2"/>
</dbReference>
<dbReference type="InterPro" id="IPR013087">
    <property type="entry name" value="Znf_C2H2_type"/>
</dbReference>
<gene>
    <name evidence="4" type="ORF">N7494_007165</name>
</gene>
<evidence type="ECO:0000313" key="5">
    <source>
        <dbReference type="Proteomes" id="UP001220324"/>
    </source>
</evidence>
<dbReference type="Gene3D" id="3.30.160.60">
    <property type="entry name" value="Classic Zinc Finger"/>
    <property type="match status" value="2"/>
</dbReference>
<accession>A0AAD6GEH3</accession>
<evidence type="ECO:0000256" key="1">
    <source>
        <dbReference type="PROSITE-ProRule" id="PRU00042"/>
    </source>
</evidence>
<dbReference type="PROSITE" id="PS50157">
    <property type="entry name" value="ZINC_FINGER_C2H2_2"/>
    <property type="match status" value="1"/>
</dbReference>
<evidence type="ECO:0000313" key="4">
    <source>
        <dbReference type="EMBL" id="KAJ5537686.1"/>
    </source>
</evidence>
<name>A0AAD6GEH3_9EURO</name>
<feature type="region of interest" description="Disordered" evidence="2">
    <location>
        <begin position="88"/>
        <end position="159"/>
    </location>
</feature>
<proteinExistence type="predicted"/>
<keyword evidence="1" id="KW-0862">Zinc</keyword>
<reference evidence="4 5" key="1">
    <citation type="journal article" date="2023" name="IMA Fungus">
        <title>Comparative genomic study of the Penicillium genus elucidates a diverse pangenome and 15 lateral gene transfer events.</title>
        <authorList>
            <person name="Petersen C."/>
            <person name="Sorensen T."/>
            <person name="Nielsen M.R."/>
            <person name="Sondergaard T.E."/>
            <person name="Sorensen J.L."/>
            <person name="Fitzpatrick D.A."/>
            <person name="Frisvad J.C."/>
            <person name="Nielsen K.L."/>
        </authorList>
    </citation>
    <scope>NUCLEOTIDE SEQUENCE [LARGE SCALE GENOMIC DNA]</scope>
    <source>
        <strain evidence="4 5">IBT 35679</strain>
    </source>
</reference>
<feature type="domain" description="C2H2-type" evidence="3">
    <location>
        <begin position="203"/>
        <end position="231"/>
    </location>
</feature>
<sequence length="231" mass="26246">MSFPNDLPYNTNPWLGRAPGGLEYPTYPHEPLSTFSPVQESFELSEPDLLSFHMESGTAHMNHAFPETPRPSRSDFHTSPTDGAYPYTHAHPHAHSPDYARMHHHPRDVPYGTSARLQPKPTSYNPGYSPNAPIESALPKETYPTHRRTSSASSASSSIYNDRSFQQGRFKCKWEGCRYTGAFGRKFELKRHVDTQHISPNSFPCPDPRCGKGYNRRDNLEEHLRRAAHDV</sequence>